<gene>
    <name evidence="2" type="ordered locus">M5M_14357</name>
</gene>
<feature type="signal peptide" evidence="1">
    <location>
        <begin position="1"/>
        <end position="22"/>
    </location>
</feature>
<keyword evidence="3" id="KW-1185">Reference proteome</keyword>
<dbReference type="AlphaFoldDB" id="R9S570"/>
<reference evidence="2 3" key="1">
    <citation type="journal article" date="2013" name="Genome Announc.">
        <title>Complete genome sequence of Simiduia agarivorans SA1(T), a marine bacterium able to degrade a variety of polysaccharides.</title>
        <authorList>
            <person name="Lin S.Y."/>
            <person name="Shieh W.Y."/>
            <person name="Chen J.S."/>
            <person name="Tang S.L."/>
        </authorList>
    </citation>
    <scope>NUCLEOTIDE SEQUENCE [LARGE SCALE GENOMIC DNA]</scope>
    <source>
        <strain evidence="3">DSM 21679 / JCM 13881 / BCRC 17597 / SA1</strain>
    </source>
</reference>
<dbReference type="EMBL" id="CP003746">
    <property type="protein sequence ID" value="AGN11365.1"/>
    <property type="molecule type" value="Genomic_DNA"/>
</dbReference>
<evidence type="ECO:0000313" key="3">
    <source>
        <dbReference type="Proteomes" id="UP000000466"/>
    </source>
</evidence>
<dbReference type="KEGG" id="saga:M5M_14357"/>
<dbReference type="Proteomes" id="UP000000466">
    <property type="component" value="Chromosome"/>
</dbReference>
<organism evidence="2 3">
    <name type="scientific">Simiduia agarivorans (strain DSM 21679 / JCM 13881 / BCRC 17597 / SA1)</name>
    <dbReference type="NCBI Taxonomy" id="1117647"/>
    <lineage>
        <taxon>Bacteria</taxon>
        <taxon>Pseudomonadati</taxon>
        <taxon>Pseudomonadota</taxon>
        <taxon>Gammaproteobacteria</taxon>
        <taxon>Cellvibrionales</taxon>
        <taxon>Cellvibrionaceae</taxon>
        <taxon>Simiduia</taxon>
    </lineage>
</organism>
<evidence type="ECO:0000313" key="2">
    <source>
        <dbReference type="EMBL" id="AGN11365.1"/>
    </source>
</evidence>
<dbReference type="STRING" id="1117647.M5M_14357"/>
<proteinExistence type="predicted"/>
<evidence type="ECO:0000256" key="1">
    <source>
        <dbReference type="SAM" id="SignalP"/>
    </source>
</evidence>
<name>R9S570_SIMAS</name>
<accession>R9S570</accession>
<keyword evidence="1" id="KW-0732">Signal</keyword>
<protein>
    <submittedName>
        <fullName evidence="2">Uncharacterized protein</fullName>
    </submittedName>
</protein>
<feature type="chain" id="PRO_5004489277" evidence="1">
    <location>
        <begin position="23"/>
        <end position="175"/>
    </location>
</feature>
<dbReference type="HOGENOM" id="CLU_1531531_0_0_6"/>
<sequence>MRKIAGFWLSVVGLCCSFASVAGPLSDTELAGRAYAEKTFGTQYPDYINLDYCDYLIDDYFNQWPKSVDRLLDKDMQRKDRVRGFFGVVFEKHERFVACADYFLRTKLRPTMGPMEFSSAYNNSYSRMRLGFLSHFNPGRSPFVTSEEDLTRLIRQYLSALRALAQAYTLHAQQP</sequence>